<evidence type="ECO:0000256" key="1">
    <source>
        <dbReference type="SAM" id="MobiDB-lite"/>
    </source>
</evidence>
<name>A0A3N4LHW2_9PEZI</name>
<dbReference type="AlphaFoldDB" id="A0A3N4LHW2"/>
<proteinExistence type="predicted"/>
<dbReference type="Proteomes" id="UP000267821">
    <property type="component" value="Unassembled WGS sequence"/>
</dbReference>
<feature type="region of interest" description="Disordered" evidence="1">
    <location>
        <begin position="1"/>
        <end position="91"/>
    </location>
</feature>
<evidence type="ECO:0000313" key="2">
    <source>
        <dbReference type="EMBL" id="RPB22463.1"/>
    </source>
</evidence>
<sequence length="142" mass="16540">MSLSSEHEVRQSVAPTREDIVFTNPFSGRPIRKVSYKPRPPRESSPLITASEWQRKVRRAPQVAERARMRASTLPRPCRRRQPRRPTREKLREDAAARMAAVEAKVRKAREKQHREDAEALAAGKRRSSRLRRQPVWWAVEG</sequence>
<accession>A0A3N4LHW2</accession>
<organism evidence="2 3">
    <name type="scientific">Terfezia boudieri ATCC MYA-4762</name>
    <dbReference type="NCBI Taxonomy" id="1051890"/>
    <lineage>
        <taxon>Eukaryota</taxon>
        <taxon>Fungi</taxon>
        <taxon>Dikarya</taxon>
        <taxon>Ascomycota</taxon>
        <taxon>Pezizomycotina</taxon>
        <taxon>Pezizomycetes</taxon>
        <taxon>Pezizales</taxon>
        <taxon>Pezizaceae</taxon>
        <taxon>Terfezia</taxon>
    </lineage>
</organism>
<evidence type="ECO:0000313" key="3">
    <source>
        <dbReference type="Proteomes" id="UP000267821"/>
    </source>
</evidence>
<keyword evidence="3" id="KW-1185">Reference proteome</keyword>
<dbReference type="InParanoid" id="A0A3N4LHW2"/>
<feature type="region of interest" description="Disordered" evidence="1">
    <location>
        <begin position="107"/>
        <end position="134"/>
    </location>
</feature>
<feature type="compositionally biased region" description="Basic and acidic residues" evidence="1">
    <location>
        <begin position="1"/>
        <end position="20"/>
    </location>
</feature>
<feature type="compositionally biased region" description="Basic residues" evidence="1">
    <location>
        <begin position="124"/>
        <end position="133"/>
    </location>
</feature>
<reference evidence="2 3" key="1">
    <citation type="journal article" date="2018" name="Nat. Ecol. Evol.">
        <title>Pezizomycetes genomes reveal the molecular basis of ectomycorrhizal truffle lifestyle.</title>
        <authorList>
            <person name="Murat C."/>
            <person name="Payen T."/>
            <person name="Noel B."/>
            <person name="Kuo A."/>
            <person name="Morin E."/>
            <person name="Chen J."/>
            <person name="Kohler A."/>
            <person name="Krizsan K."/>
            <person name="Balestrini R."/>
            <person name="Da Silva C."/>
            <person name="Montanini B."/>
            <person name="Hainaut M."/>
            <person name="Levati E."/>
            <person name="Barry K.W."/>
            <person name="Belfiori B."/>
            <person name="Cichocki N."/>
            <person name="Clum A."/>
            <person name="Dockter R.B."/>
            <person name="Fauchery L."/>
            <person name="Guy J."/>
            <person name="Iotti M."/>
            <person name="Le Tacon F."/>
            <person name="Lindquist E.A."/>
            <person name="Lipzen A."/>
            <person name="Malagnac F."/>
            <person name="Mello A."/>
            <person name="Molinier V."/>
            <person name="Miyauchi S."/>
            <person name="Poulain J."/>
            <person name="Riccioni C."/>
            <person name="Rubini A."/>
            <person name="Sitrit Y."/>
            <person name="Splivallo R."/>
            <person name="Traeger S."/>
            <person name="Wang M."/>
            <person name="Zifcakova L."/>
            <person name="Wipf D."/>
            <person name="Zambonelli A."/>
            <person name="Paolocci F."/>
            <person name="Nowrousian M."/>
            <person name="Ottonello S."/>
            <person name="Baldrian P."/>
            <person name="Spatafora J.W."/>
            <person name="Henrissat B."/>
            <person name="Nagy L.G."/>
            <person name="Aury J.M."/>
            <person name="Wincker P."/>
            <person name="Grigoriev I.V."/>
            <person name="Bonfante P."/>
            <person name="Martin F.M."/>
        </authorList>
    </citation>
    <scope>NUCLEOTIDE SEQUENCE [LARGE SCALE GENOMIC DNA]</scope>
    <source>
        <strain evidence="2 3">ATCC MYA-4762</strain>
    </source>
</reference>
<gene>
    <name evidence="2" type="ORF">L211DRAFT_325171</name>
</gene>
<dbReference type="EMBL" id="ML121551">
    <property type="protein sequence ID" value="RPB22463.1"/>
    <property type="molecule type" value="Genomic_DNA"/>
</dbReference>
<protein>
    <submittedName>
        <fullName evidence="2">Uncharacterized protein</fullName>
    </submittedName>
</protein>